<proteinExistence type="predicted"/>
<evidence type="ECO:0000313" key="2">
    <source>
        <dbReference type="EMBL" id="PIW15704.1"/>
    </source>
</evidence>
<dbReference type="PANTHER" id="PTHR34205:SF2">
    <property type="entry name" value="DUF962 DOMAIN-CONTAINING PROTEIN"/>
    <property type="match status" value="1"/>
</dbReference>
<keyword evidence="1" id="KW-0472">Membrane</keyword>
<keyword evidence="1" id="KW-1133">Transmembrane helix</keyword>
<name>A0A2M7G1T2_9BACT</name>
<evidence type="ECO:0000256" key="1">
    <source>
        <dbReference type="SAM" id="Phobius"/>
    </source>
</evidence>
<evidence type="ECO:0000313" key="3">
    <source>
        <dbReference type="Proteomes" id="UP000231019"/>
    </source>
</evidence>
<dbReference type="Pfam" id="PF06127">
    <property type="entry name" value="Mpo1-like"/>
    <property type="match status" value="1"/>
</dbReference>
<comment type="caution">
    <text evidence="2">The sequence shown here is derived from an EMBL/GenBank/DDBJ whole genome shotgun (WGS) entry which is preliminary data.</text>
</comment>
<dbReference type="PANTHER" id="PTHR34205">
    <property type="entry name" value="TRANSMEMBRANE PROTEIN"/>
    <property type="match status" value="1"/>
</dbReference>
<accession>A0A2M7G1T2</accession>
<dbReference type="AlphaFoldDB" id="A0A2M7G1T2"/>
<dbReference type="EMBL" id="PFFQ01000047">
    <property type="protein sequence ID" value="PIW15704.1"/>
    <property type="molecule type" value="Genomic_DNA"/>
</dbReference>
<gene>
    <name evidence="2" type="ORF">COW36_16190</name>
</gene>
<dbReference type="InterPro" id="IPR009305">
    <property type="entry name" value="Mpo1-like"/>
</dbReference>
<reference evidence="2 3" key="1">
    <citation type="submission" date="2017-09" db="EMBL/GenBank/DDBJ databases">
        <title>Depth-based differentiation of microbial function through sediment-hosted aquifers and enrichment of novel symbionts in the deep terrestrial subsurface.</title>
        <authorList>
            <person name="Probst A.J."/>
            <person name="Ladd B."/>
            <person name="Jarett J.K."/>
            <person name="Geller-Mcgrath D.E."/>
            <person name="Sieber C.M."/>
            <person name="Emerson J.B."/>
            <person name="Anantharaman K."/>
            <person name="Thomas B.C."/>
            <person name="Malmstrom R."/>
            <person name="Stieglmeier M."/>
            <person name="Klingl A."/>
            <person name="Woyke T."/>
            <person name="Ryan C.M."/>
            <person name="Banfield J.F."/>
        </authorList>
    </citation>
    <scope>NUCLEOTIDE SEQUENCE [LARGE SCALE GENOMIC DNA]</scope>
    <source>
        <strain evidence="2">CG17_big_fil_post_rev_8_21_14_2_50_48_46</strain>
    </source>
</reference>
<feature type="transmembrane region" description="Helical" evidence="1">
    <location>
        <begin position="50"/>
        <end position="69"/>
    </location>
</feature>
<keyword evidence="1" id="KW-0812">Transmembrane</keyword>
<sequence>MQKKYKNFQEFWPFYVQEHKHPLNRKLHFLGTGLALGCATLAASRRRPRLFLLAPLLGYFFAWMGHFVVEKNRPATFKYPLFSLRGDFKMFGMMATGRMNEEIQRILLEAESEADSATQAEQLQTEEFDEWADLDALEEDAEDLPDYV</sequence>
<protein>
    <submittedName>
        <fullName evidence="2">DUF962 domain-containing protein</fullName>
    </submittedName>
</protein>
<dbReference type="Proteomes" id="UP000231019">
    <property type="component" value="Unassembled WGS sequence"/>
</dbReference>
<organism evidence="2 3">
    <name type="scientific">bacterium (Candidatus Blackallbacteria) CG17_big_fil_post_rev_8_21_14_2_50_48_46</name>
    <dbReference type="NCBI Taxonomy" id="2014261"/>
    <lineage>
        <taxon>Bacteria</taxon>
        <taxon>Candidatus Blackallbacteria</taxon>
    </lineage>
</organism>